<accession>A0AA48GPX3</accession>
<dbReference type="Pfam" id="PF16068">
    <property type="entry name" value="DUF4810"/>
    <property type="match status" value="1"/>
</dbReference>
<reference evidence="3" key="1">
    <citation type="journal article" date="2023" name="Int. J. Syst. Evol. Microbiol.">
        <title>Mesoterricola silvestris gen. nov., sp. nov., Mesoterricola sediminis sp. nov., Geothrix oryzae sp. nov., Geothrix edaphica sp. nov., Geothrix rubra sp. nov., and Geothrix limicola sp. nov., six novel members of Acidobacteriota isolated from soils.</title>
        <authorList>
            <person name="Itoh H."/>
            <person name="Sugisawa Y."/>
            <person name="Mise K."/>
            <person name="Xu Z."/>
            <person name="Kuniyasu M."/>
            <person name="Ushijima N."/>
            <person name="Kawano K."/>
            <person name="Kobayashi E."/>
            <person name="Shiratori Y."/>
            <person name="Masuda Y."/>
            <person name="Senoo K."/>
        </authorList>
    </citation>
    <scope>NUCLEOTIDE SEQUENCE [LARGE SCALE GENOMIC DNA]</scope>
    <source>
        <strain evidence="3">W79</strain>
    </source>
</reference>
<evidence type="ECO:0000313" key="3">
    <source>
        <dbReference type="Proteomes" id="UP001238179"/>
    </source>
</evidence>
<sequence>MRAWPPLVLALALGCAAPATCPGLDWGGYEDSLRRLVANPGGLEAYGASLRRILDRNPDGTRVPPGLYAEYGYVLFLSGRKEEAAGFFTKEKTRWPEASLLMDRMIRACAPPPKEPS</sequence>
<dbReference type="PROSITE" id="PS51257">
    <property type="entry name" value="PROKAR_LIPOPROTEIN"/>
    <property type="match status" value="1"/>
</dbReference>
<feature type="chain" id="PRO_5041341847" description="DUF4810 domain-containing protein" evidence="1">
    <location>
        <begin position="22"/>
        <end position="117"/>
    </location>
</feature>
<dbReference type="EMBL" id="AP027080">
    <property type="protein sequence ID" value="BDU72015.1"/>
    <property type="molecule type" value="Genomic_DNA"/>
</dbReference>
<dbReference type="AlphaFoldDB" id="A0AA48GPX3"/>
<feature type="signal peptide" evidence="1">
    <location>
        <begin position="1"/>
        <end position="21"/>
    </location>
</feature>
<evidence type="ECO:0000313" key="2">
    <source>
        <dbReference type="EMBL" id="BDU72015.1"/>
    </source>
</evidence>
<proteinExistence type="predicted"/>
<dbReference type="Proteomes" id="UP001238179">
    <property type="component" value="Chromosome"/>
</dbReference>
<keyword evidence="1" id="KW-0732">Signal</keyword>
<protein>
    <recommendedName>
        <fullName evidence="4">DUF4810 domain-containing protein</fullName>
    </recommendedName>
</protein>
<dbReference type="KEGG" id="msil:METEAL_11890"/>
<gene>
    <name evidence="2" type="ORF">METEAL_11890</name>
</gene>
<evidence type="ECO:0000256" key="1">
    <source>
        <dbReference type="SAM" id="SignalP"/>
    </source>
</evidence>
<evidence type="ECO:0008006" key="4">
    <source>
        <dbReference type="Google" id="ProtNLM"/>
    </source>
</evidence>
<keyword evidence="3" id="KW-1185">Reference proteome</keyword>
<organism evidence="2 3">
    <name type="scientific">Mesoterricola silvestris</name>
    <dbReference type="NCBI Taxonomy" id="2927979"/>
    <lineage>
        <taxon>Bacteria</taxon>
        <taxon>Pseudomonadati</taxon>
        <taxon>Acidobacteriota</taxon>
        <taxon>Holophagae</taxon>
        <taxon>Holophagales</taxon>
        <taxon>Holophagaceae</taxon>
        <taxon>Mesoterricola</taxon>
    </lineage>
</organism>
<dbReference type="InterPro" id="IPR014508">
    <property type="entry name" value="UCP020555_TPR-like"/>
</dbReference>
<dbReference type="RefSeq" id="WP_316414917.1">
    <property type="nucleotide sequence ID" value="NZ_AP027080.1"/>
</dbReference>
<name>A0AA48GPX3_9BACT</name>